<dbReference type="InterPro" id="IPR001128">
    <property type="entry name" value="Cyt_P450"/>
</dbReference>
<evidence type="ECO:0000313" key="14">
    <source>
        <dbReference type="Proteomes" id="UP000886523"/>
    </source>
</evidence>
<dbReference type="GO" id="GO:0005506">
    <property type="term" value="F:iron ion binding"/>
    <property type="evidence" value="ECO:0007669"/>
    <property type="project" value="InterPro"/>
</dbReference>
<keyword evidence="10" id="KW-0408">Iron</keyword>
<dbReference type="EMBL" id="MU129112">
    <property type="protein sequence ID" value="KAF9506385.1"/>
    <property type="molecule type" value="Genomic_DNA"/>
</dbReference>
<dbReference type="Gene3D" id="1.10.630.10">
    <property type="entry name" value="Cytochrome P450"/>
    <property type="match status" value="1"/>
</dbReference>
<comment type="similarity">
    <text evidence="4">Belongs to the cytochrome P450 family.</text>
</comment>
<evidence type="ECO:0000256" key="6">
    <source>
        <dbReference type="ARBA" id="ARBA00022692"/>
    </source>
</evidence>
<evidence type="ECO:0000313" key="13">
    <source>
        <dbReference type="EMBL" id="KAF9506385.1"/>
    </source>
</evidence>
<evidence type="ECO:0000256" key="8">
    <source>
        <dbReference type="ARBA" id="ARBA00022989"/>
    </source>
</evidence>
<comment type="pathway">
    <text evidence="3">Secondary metabolite biosynthesis.</text>
</comment>
<dbReference type="SUPFAM" id="SSF48264">
    <property type="entry name" value="Cytochrome P450"/>
    <property type="match status" value="1"/>
</dbReference>
<evidence type="ECO:0000256" key="12">
    <source>
        <dbReference type="ARBA" id="ARBA00023136"/>
    </source>
</evidence>
<evidence type="ECO:0000256" key="4">
    <source>
        <dbReference type="ARBA" id="ARBA00010617"/>
    </source>
</evidence>
<dbReference type="PRINTS" id="PR00463">
    <property type="entry name" value="EP450I"/>
</dbReference>
<keyword evidence="14" id="KW-1185">Reference proteome</keyword>
<reference evidence="13" key="1">
    <citation type="journal article" date="2020" name="Nat. Commun.">
        <title>Large-scale genome sequencing of mycorrhizal fungi provides insights into the early evolution of symbiotic traits.</title>
        <authorList>
            <person name="Miyauchi S."/>
            <person name="Kiss E."/>
            <person name="Kuo A."/>
            <person name="Drula E."/>
            <person name="Kohler A."/>
            <person name="Sanchez-Garcia M."/>
            <person name="Morin E."/>
            <person name="Andreopoulos B."/>
            <person name="Barry K.W."/>
            <person name="Bonito G."/>
            <person name="Buee M."/>
            <person name="Carver A."/>
            <person name="Chen C."/>
            <person name="Cichocki N."/>
            <person name="Clum A."/>
            <person name="Culley D."/>
            <person name="Crous P.W."/>
            <person name="Fauchery L."/>
            <person name="Girlanda M."/>
            <person name="Hayes R.D."/>
            <person name="Keri Z."/>
            <person name="LaButti K."/>
            <person name="Lipzen A."/>
            <person name="Lombard V."/>
            <person name="Magnuson J."/>
            <person name="Maillard F."/>
            <person name="Murat C."/>
            <person name="Nolan M."/>
            <person name="Ohm R.A."/>
            <person name="Pangilinan J."/>
            <person name="Pereira M.F."/>
            <person name="Perotto S."/>
            <person name="Peter M."/>
            <person name="Pfister S."/>
            <person name="Riley R."/>
            <person name="Sitrit Y."/>
            <person name="Stielow J.B."/>
            <person name="Szollosi G."/>
            <person name="Zifcakova L."/>
            <person name="Stursova M."/>
            <person name="Spatafora J.W."/>
            <person name="Tedersoo L."/>
            <person name="Vaario L.M."/>
            <person name="Yamada A."/>
            <person name="Yan M."/>
            <person name="Wang P."/>
            <person name="Xu J."/>
            <person name="Bruns T."/>
            <person name="Baldrian P."/>
            <person name="Vilgalys R."/>
            <person name="Dunand C."/>
            <person name="Henrissat B."/>
            <person name="Grigoriev I.V."/>
            <person name="Hibbett D."/>
            <person name="Nagy L.G."/>
            <person name="Martin F.M."/>
        </authorList>
    </citation>
    <scope>NUCLEOTIDE SEQUENCE</scope>
    <source>
        <strain evidence="13">UP504</strain>
    </source>
</reference>
<keyword evidence="9" id="KW-0560">Oxidoreductase</keyword>
<keyword evidence="11" id="KW-0503">Monooxygenase</keyword>
<gene>
    <name evidence="13" type="ORF">BS47DRAFT_1399528</name>
</gene>
<evidence type="ECO:0000256" key="5">
    <source>
        <dbReference type="ARBA" id="ARBA00022617"/>
    </source>
</evidence>
<comment type="caution">
    <text evidence="13">The sequence shown here is derived from an EMBL/GenBank/DDBJ whole genome shotgun (WGS) entry which is preliminary data.</text>
</comment>
<evidence type="ECO:0000256" key="11">
    <source>
        <dbReference type="ARBA" id="ARBA00023033"/>
    </source>
</evidence>
<keyword evidence="7" id="KW-0479">Metal-binding</keyword>
<dbReference type="PANTHER" id="PTHR46300">
    <property type="entry name" value="P450, PUTATIVE (EUROFUNG)-RELATED-RELATED"/>
    <property type="match status" value="1"/>
</dbReference>
<dbReference type="GO" id="GO:0004497">
    <property type="term" value="F:monooxygenase activity"/>
    <property type="evidence" value="ECO:0007669"/>
    <property type="project" value="UniProtKB-KW"/>
</dbReference>
<comment type="subcellular location">
    <subcellularLocation>
        <location evidence="2">Membrane</location>
    </subcellularLocation>
</comment>
<name>A0A9P6AJD5_9AGAM</name>
<keyword evidence="8" id="KW-1133">Transmembrane helix</keyword>
<dbReference type="Pfam" id="PF00067">
    <property type="entry name" value="p450"/>
    <property type="match status" value="1"/>
</dbReference>
<evidence type="ECO:0000256" key="2">
    <source>
        <dbReference type="ARBA" id="ARBA00004370"/>
    </source>
</evidence>
<keyword evidence="5" id="KW-0349">Heme</keyword>
<dbReference type="PANTHER" id="PTHR46300:SF2">
    <property type="entry name" value="CYTOCHROME P450 MONOOXYGENASE ALNH-RELATED"/>
    <property type="match status" value="1"/>
</dbReference>
<dbReference type="AlphaFoldDB" id="A0A9P6AJD5"/>
<evidence type="ECO:0000256" key="1">
    <source>
        <dbReference type="ARBA" id="ARBA00001971"/>
    </source>
</evidence>
<dbReference type="InterPro" id="IPR036396">
    <property type="entry name" value="Cyt_P450_sf"/>
</dbReference>
<accession>A0A9P6AJD5</accession>
<dbReference type="GO" id="GO:0016705">
    <property type="term" value="F:oxidoreductase activity, acting on paired donors, with incorporation or reduction of molecular oxygen"/>
    <property type="evidence" value="ECO:0007669"/>
    <property type="project" value="InterPro"/>
</dbReference>
<dbReference type="GO" id="GO:0016020">
    <property type="term" value="C:membrane"/>
    <property type="evidence" value="ECO:0007669"/>
    <property type="project" value="UniProtKB-SubCell"/>
</dbReference>
<evidence type="ECO:0000256" key="10">
    <source>
        <dbReference type="ARBA" id="ARBA00023004"/>
    </source>
</evidence>
<dbReference type="OrthoDB" id="2789670at2759"/>
<proteinExistence type="inferred from homology"/>
<evidence type="ECO:0008006" key="15">
    <source>
        <dbReference type="Google" id="ProtNLM"/>
    </source>
</evidence>
<dbReference type="InterPro" id="IPR050364">
    <property type="entry name" value="Cytochrome_P450_fung"/>
</dbReference>
<evidence type="ECO:0000256" key="9">
    <source>
        <dbReference type="ARBA" id="ARBA00023002"/>
    </source>
</evidence>
<keyword evidence="6" id="KW-0812">Transmembrane</keyword>
<organism evidence="13 14">
    <name type="scientific">Hydnum rufescens UP504</name>
    <dbReference type="NCBI Taxonomy" id="1448309"/>
    <lineage>
        <taxon>Eukaryota</taxon>
        <taxon>Fungi</taxon>
        <taxon>Dikarya</taxon>
        <taxon>Basidiomycota</taxon>
        <taxon>Agaricomycotina</taxon>
        <taxon>Agaricomycetes</taxon>
        <taxon>Cantharellales</taxon>
        <taxon>Hydnaceae</taxon>
        <taxon>Hydnum</taxon>
    </lineage>
</organism>
<dbReference type="InterPro" id="IPR002401">
    <property type="entry name" value="Cyt_P450_E_grp-I"/>
</dbReference>
<comment type="cofactor">
    <cofactor evidence="1">
        <name>heme</name>
        <dbReference type="ChEBI" id="CHEBI:30413"/>
    </cofactor>
</comment>
<dbReference type="Proteomes" id="UP000886523">
    <property type="component" value="Unassembled WGS sequence"/>
</dbReference>
<sequence length="298" mass="34163">MSVLVLSSYRSMQDLLGNRGSIYSDRPRSSLIDMMGTGNLGSEAFGPSWNLQRKLFHQHMNKGALPQYFPTVEQESRRCLRRLHRNPENWMDELRLNTARVILGVTYDIWDVESTDDERVTAVNKFVRHVSSALTPVRRIPPWVPWLGNEIRLVSAWGEEDRTTIPRLFNHVKVQKNAGTARQSFVLSLLEEDATDERTMIWLAASMYGGGAETTLGLLHAFVLAMVLHPDAQRKVQHEIERVVGSERLPGIQDRGSLPYVENLIREVVRWWSLMPIALGRRLMEDDEYKGLQPYALV</sequence>
<evidence type="ECO:0000256" key="7">
    <source>
        <dbReference type="ARBA" id="ARBA00022723"/>
    </source>
</evidence>
<protein>
    <recommendedName>
        <fullName evidence="15">Cytochrome P450</fullName>
    </recommendedName>
</protein>
<dbReference type="GO" id="GO:0020037">
    <property type="term" value="F:heme binding"/>
    <property type="evidence" value="ECO:0007669"/>
    <property type="project" value="InterPro"/>
</dbReference>
<keyword evidence="12" id="KW-0472">Membrane</keyword>
<evidence type="ECO:0000256" key="3">
    <source>
        <dbReference type="ARBA" id="ARBA00005179"/>
    </source>
</evidence>